<feature type="compositionally biased region" description="Basic residues" evidence="1">
    <location>
        <begin position="550"/>
        <end position="561"/>
    </location>
</feature>
<organism evidence="3">
    <name type="scientific">Guillardia theta (strain CCMP2712)</name>
    <name type="common">Cryptophyte</name>
    <dbReference type="NCBI Taxonomy" id="905079"/>
    <lineage>
        <taxon>Eukaryota</taxon>
        <taxon>Cryptophyceae</taxon>
        <taxon>Pyrenomonadales</taxon>
        <taxon>Geminigeraceae</taxon>
        <taxon>Guillardia</taxon>
    </lineage>
</organism>
<name>L1IR85_GUITC</name>
<protein>
    <recommendedName>
        <fullName evidence="2">EF-hand domain-containing protein</fullName>
    </recommendedName>
</protein>
<evidence type="ECO:0000313" key="3">
    <source>
        <dbReference type="EMBL" id="EKX38404.1"/>
    </source>
</evidence>
<feature type="compositionally biased region" description="Polar residues" evidence="1">
    <location>
        <begin position="1"/>
        <end position="18"/>
    </location>
</feature>
<dbReference type="Proteomes" id="UP000011087">
    <property type="component" value="Unassembled WGS sequence"/>
</dbReference>
<feature type="region of interest" description="Disordered" evidence="1">
    <location>
        <begin position="439"/>
        <end position="465"/>
    </location>
</feature>
<feature type="region of interest" description="Disordered" evidence="1">
    <location>
        <begin position="213"/>
        <end position="239"/>
    </location>
</feature>
<dbReference type="PROSITE" id="PS50222">
    <property type="entry name" value="EF_HAND_2"/>
    <property type="match status" value="2"/>
</dbReference>
<dbReference type="EnsemblProtists" id="EKX38404">
    <property type="protein sequence ID" value="EKX38404"/>
    <property type="gene ID" value="GUITHDRAFT_115542"/>
</dbReference>
<keyword evidence="5" id="KW-1185">Reference proteome</keyword>
<dbReference type="KEGG" id="gtt:GUITHDRAFT_115542"/>
<dbReference type="AlphaFoldDB" id="L1IR85"/>
<dbReference type="PaxDb" id="55529-EKX38404"/>
<dbReference type="Gene3D" id="1.10.238.10">
    <property type="entry name" value="EF-hand"/>
    <property type="match status" value="1"/>
</dbReference>
<dbReference type="HOGENOM" id="CLU_455956_0_0_1"/>
<feature type="domain" description="EF-hand" evidence="2">
    <location>
        <begin position="368"/>
        <end position="403"/>
    </location>
</feature>
<feature type="region of interest" description="Disordered" evidence="1">
    <location>
        <begin position="549"/>
        <end position="578"/>
    </location>
</feature>
<feature type="domain" description="EF-hand" evidence="2">
    <location>
        <begin position="303"/>
        <end position="338"/>
    </location>
</feature>
<proteinExistence type="predicted"/>
<reference evidence="4" key="3">
    <citation type="submission" date="2015-06" db="UniProtKB">
        <authorList>
            <consortium name="EnsemblProtists"/>
        </authorList>
    </citation>
    <scope>IDENTIFICATION</scope>
</reference>
<dbReference type="SUPFAM" id="SSF47473">
    <property type="entry name" value="EF-hand"/>
    <property type="match status" value="1"/>
</dbReference>
<accession>L1IR85</accession>
<dbReference type="GeneID" id="17295061"/>
<feature type="region of interest" description="Disordered" evidence="1">
    <location>
        <begin position="1"/>
        <end position="30"/>
    </location>
</feature>
<dbReference type="InterPro" id="IPR002048">
    <property type="entry name" value="EF_hand_dom"/>
</dbReference>
<sequence>MMEMSTLSDLGNHETGSQGKDGGKSPNVTRFSTASISVGGMQVPIRGTNNVKEEAFHPMPGYSGYLQGITSENKFGGTIGKLAELQGDAADDSLNKSGPQRRGEKFQLGALPGYAGALSAQMQWARKLETQNFSFFRNATNNMSQEDTENGDDKYDYYSIFDKRAISKHDFHEEQKRMCPWFGKKHHIPGMKASNLVGATYSKNTLTAFEDAEQVPGTNAGYGDEHANNENESEPQSRPVESTLQLFRTRLCGNEGILPCDTVLQQDNAVGTLELLAKLEDNKGFIPSLQLKAMLLDLNPSGQEMDKVNICIAALDKSGTGEIDWERLRRLIDRLKQGVVTSDQMPLGSKSLPYTELLGMVQPKLGRSMFRSAQQAMAFFDKNRTGFIDPVQFRMLLEQLRVDLEEQEIEGLLKLLISNSIGMVDVSMLVRGFFGHSDRSSSAMLTMPPPKSTGADGEESSQDHPSRLDMNAIAQHIRKQWKQSYPMPCSAGPIRISFHDNVTSHKLPSDVHMLPLARPRTAMELRLDEEINDTLAHIPVRVSLRQHGNNFHRSHATHSSKTRSYVRLGDSKSTRSSSNFTTTYGTAFDLLSNSSGRVF</sequence>
<gene>
    <name evidence="3" type="ORF">GUITHDRAFT_115542</name>
</gene>
<dbReference type="GO" id="GO:0005509">
    <property type="term" value="F:calcium ion binding"/>
    <property type="evidence" value="ECO:0007669"/>
    <property type="project" value="InterPro"/>
</dbReference>
<evidence type="ECO:0000313" key="5">
    <source>
        <dbReference type="Proteomes" id="UP000011087"/>
    </source>
</evidence>
<evidence type="ECO:0000259" key="2">
    <source>
        <dbReference type="PROSITE" id="PS50222"/>
    </source>
</evidence>
<reference evidence="3 5" key="1">
    <citation type="journal article" date="2012" name="Nature">
        <title>Algal genomes reveal evolutionary mosaicism and the fate of nucleomorphs.</title>
        <authorList>
            <consortium name="DOE Joint Genome Institute"/>
            <person name="Curtis B.A."/>
            <person name="Tanifuji G."/>
            <person name="Burki F."/>
            <person name="Gruber A."/>
            <person name="Irimia M."/>
            <person name="Maruyama S."/>
            <person name="Arias M.C."/>
            <person name="Ball S.G."/>
            <person name="Gile G.H."/>
            <person name="Hirakawa Y."/>
            <person name="Hopkins J.F."/>
            <person name="Kuo A."/>
            <person name="Rensing S.A."/>
            <person name="Schmutz J."/>
            <person name="Symeonidi A."/>
            <person name="Elias M."/>
            <person name="Eveleigh R.J."/>
            <person name="Herman E.K."/>
            <person name="Klute M.J."/>
            <person name="Nakayama T."/>
            <person name="Obornik M."/>
            <person name="Reyes-Prieto A."/>
            <person name="Armbrust E.V."/>
            <person name="Aves S.J."/>
            <person name="Beiko R.G."/>
            <person name="Coutinho P."/>
            <person name="Dacks J.B."/>
            <person name="Durnford D.G."/>
            <person name="Fast N.M."/>
            <person name="Green B.R."/>
            <person name="Grisdale C.J."/>
            <person name="Hempel F."/>
            <person name="Henrissat B."/>
            <person name="Hoppner M.P."/>
            <person name="Ishida K."/>
            <person name="Kim E."/>
            <person name="Koreny L."/>
            <person name="Kroth P.G."/>
            <person name="Liu Y."/>
            <person name="Malik S.B."/>
            <person name="Maier U.G."/>
            <person name="McRose D."/>
            <person name="Mock T."/>
            <person name="Neilson J.A."/>
            <person name="Onodera N.T."/>
            <person name="Poole A.M."/>
            <person name="Pritham E.J."/>
            <person name="Richards T.A."/>
            <person name="Rocap G."/>
            <person name="Roy S.W."/>
            <person name="Sarai C."/>
            <person name="Schaack S."/>
            <person name="Shirato S."/>
            <person name="Slamovits C.H."/>
            <person name="Spencer D.F."/>
            <person name="Suzuki S."/>
            <person name="Worden A.Z."/>
            <person name="Zauner S."/>
            <person name="Barry K."/>
            <person name="Bell C."/>
            <person name="Bharti A.K."/>
            <person name="Crow J.A."/>
            <person name="Grimwood J."/>
            <person name="Kramer R."/>
            <person name="Lindquist E."/>
            <person name="Lucas S."/>
            <person name="Salamov A."/>
            <person name="McFadden G.I."/>
            <person name="Lane C.E."/>
            <person name="Keeling P.J."/>
            <person name="Gray M.W."/>
            <person name="Grigoriev I.V."/>
            <person name="Archibald J.M."/>
        </authorList>
    </citation>
    <scope>NUCLEOTIDE SEQUENCE</scope>
    <source>
        <strain evidence="3 5">CCMP2712</strain>
    </source>
</reference>
<reference evidence="5" key="2">
    <citation type="submission" date="2012-11" db="EMBL/GenBank/DDBJ databases">
        <authorList>
            <person name="Kuo A."/>
            <person name="Curtis B.A."/>
            <person name="Tanifuji G."/>
            <person name="Burki F."/>
            <person name="Gruber A."/>
            <person name="Irimia M."/>
            <person name="Maruyama S."/>
            <person name="Arias M.C."/>
            <person name="Ball S.G."/>
            <person name="Gile G.H."/>
            <person name="Hirakawa Y."/>
            <person name="Hopkins J.F."/>
            <person name="Rensing S.A."/>
            <person name="Schmutz J."/>
            <person name="Symeonidi A."/>
            <person name="Elias M."/>
            <person name="Eveleigh R.J."/>
            <person name="Herman E.K."/>
            <person name="Klute M.J."/>
            <person name="Nakayama T."/>
            <person name="Obornik M."/>
            <person name="Reyes-Prieto A."/>
            <person name="Armbrust E.V."/>
            <person name="Aves S.J."/>
            <person name="Beiko R.G."/>
            <person name="Coutinho P."/>
            <person name="Dacks J.B."/>
            <person name="Durnford D.G."/>
            <person name="Fast N.M."/>
            <person name="Green B.R."/>
            <person name="Grisdale C."/>
            <person name="Hempe F."/>
            <person name="Henrissat B."/>
            <person name="Hoppner M.P."/>
            <person name="Ishida K.-I."/>
            <person name="Kim E."/>
            <person name="Koreny L."/>
            <person name="Kroth P.G."/>
            <person name="Liu Y."/>
            <person name="Malik S.-B."/>
            <person name="Maier U.G."/>
            <person name="McRose D."/>
            <person name="Mock T."/>
            <person name="Neilson J.A."/>
            <person name="Onodera N.T."/>
            <person name="Poole A.M."/>
            <person name="Pritham E.J."/>
            <person name="Richards T.A."/>
            <person name="Rocap G."/>
            <person name="Roy S.W."/>
            <person name="Sarai C."/>
            <person name="Schaack S."/>
            <person name="Shirato S."/>
            <person name="Slamovits C.H."/>
            <person name="Spencer D.F."/>
            <person name="Suzuki S."/>
            <person name="Worden A.Z."/>
            <person name="Zauner S."/>
            <person name="Barry K."/>
            <person name="Bell C."/>
            <person name="Bharti A.K."/>
            <person name="Crow J.A."/>
            <person name="Grimwood J."/>
            <person name="Kramer R."/>
            <person name="Lindquist E."/>
            <person name="Lucas S."/>
            <person name="Salamov A."/>
            <person name="McFadden G.I."/>
            <person name="Lane C.E."/>
            <person name="Keeling P.J."/>
            <person name="Gray M.W."/>
            <person name="Grigoriev I.V."/>
            <person name="Archibald J.M."/>
        </authorList>
    </citation>
    <scope>NUCLEOTIDE SEQUENCE</scope>
    <source>
        <strain evidence="5">CCMP2712</strain>
    </source>
</reference>
<evidence type="ECO:0000313" key="4">
    <source>
        <dbReference type="EnsemblProtists" id="EKX38404"/>
    </source>
</evidence>
<dbReference type="RefSeq" id="XP_005825384.1">
    <property type="nucleotide sequence ID" value="XM_005825327.1"/>
</dbReference>
<dbReference type="InterPro" id="IPR011992">
    <property type="entry name" value="EF-hand-dom_pair"/>
</dbReference>
<dbReference type="EMBL" id="JH993049">
    <property type="protein sequence ID" value="EKX38404.1"/>
    <property type="molecule type" value="Genomic_DNA"/>
</dbReference>
<evidence type="ECO:0000256" key="1">
    <source>
        <dbReference type="SAM" id="MobiDB-lite"/>
    </source>
</evidence>